<sequence length="2124" mass="235667">MTDVKKSRLSQNEGSKKTSRLNNSALKVRTGLMNGVNTRSDSSSLSSATASSSSNTLDDTIESKPQQVDQTNFEERAKRFLETMPEERRREWLIHQGCSYNKDRMLVQISPESKRDDASSTSLFRKRSTSFRHSQDVKDNEDNVHLDPKSFRTGQSGATEEDNERSCSTSNSSSSSAEEAGGSSDQHYEQVAELTDCSGVESPNEIIKNRYARLMARMSNEGNGLPEFGDMETVIIPSITSQDCHDYSVNNEPDDGETMTETNVDTRGLELQKTEAETELSTTFKLKVTSLNPDRVYKPPKDEYVNLTTKAHVCTTQTTLHPSSDLSRYFKNSDSDDMKLSSKLKAAYKPVVDDAIVAVLGDGQTAQTQQRNTPSTCLNINEKIILDKTDFSHECISTPEARDIMKSNIPVNRKKDLAHSSTNGKDVNLNSKTHDTNSRVGRPVAKSIDIQETVEHGSEKKELLSSQNGDENTNKTEYPSKFVDSKDAIVTLKSQDNIEAVIKSVNSVDNIATSAIDCINNINMQNANDNFVNYRKCLGYQTSNMAAHTETVSVEEARIANLRKLVDKQLVRAALKNSRSNTLPPEMTRSQNESNIHLPDLRTKKMEQGNNEDKKSFPCFVMGNKIVVEKKQNKVPVLVSTPPVQTKANKISTPSPAGNAAETYAEVKPDKAIKKKSSDSEMNVAITPAAKSSPRSKSRDMQRRRQTQQTTGLVSGVDKVKTSTQPTNKREKTVGLQSHLDDEDHRKITDGRRRADSSKKNTSECIKPNSKEDSSMTKASVATKLKRESIKTQLPSIKTATSQIKNGVEQTPKSSLKLPNIAQKAQNPAQTEQGRCDQKTNSKICAGKSFLPSVPNNAGSDSTASGKGKSVHLPSVNKTVKESQPMKIKASDPKSDNVNRNNETQEIMRAPPVKVTHKKANNSESKQAVLGKLPELDIKPQKHESTEKDAKVCASSVSVNKRVQESFKQMEDGIQREIEGRLRHAKRLKTSSPARRACKPQTLKRKENMSLDDLEDEEDDDDESDYEDESAFLSRIVTDSQIAMYGTIKDTPLIRKLDSSAIDKTKELLCDGKTNRRTIDKPLENDPPKTSGINTKISYNEIKSKALINAKQKALLTMSKSGLKDDVDDKTNKVNNTLDKSSNALVTGDLKSKRIMQFHRGSQASSMSTQCADGIKSDHDLCETRILQDTEELNGNENFENFFVDTLVLEECSYLCYDNSSCRYINTLGLCSHYMDSSTKTAWDTNTNNSRSGSDAEDSFVPGECPSEGAYSTRLDIDNIDCWSSSIGGPTNEEKTRVAKKENRRSSRIPVRAGASKGFQANKSSNRSTQNKSVSFQCDRIPQKLVVILNNKQGIKVGEAEAPIRFTRDESERNIQDTSSTIPEGQYTLEIRGESSDPFIPEAPPFGGQANDGRKLPLFERLKKYQKSKPRNIHSGTSQRSGHTSDRVLSGDIRHNRQNTSGQQNMRQFDADKTNADNKQETAQPSREVKEGDFEENNLVKKHYGSTRSKKTPASNSPYQPNIPPKKTHYRPLLRPSPWTNRENASRSKNLMSNCELFSTSSSIRTTQDHEDNIPSTGTLEKYGVGFVQDPNASKDLENITNQGNAGVEAYENISKTAGSPNDTVLLPDHDKAHSSLEYEPTPDSDEDDVLYRKEMASNQKTSPRQTGKSPVYVVSSDEDLSPELHCKTPDDESAVKTRKRSWMGIEDSPAKFKPAEEHQESDRQSNSSKQSSYREMLAQTPLNHRFSGDDVPEKPKKGFLQLIHKKVENHYDKLKDTRTPGACAREDGSEEENVSTVYNSQETELSEHYQHDQLDTVENKAANSDEDLNDEANSINSNVVNESADRTFSIVNGKRHLQLVKNADTNETDIDNTYTSDYPESKLQPDLRLSTNSTAKQIGMKRLNTALVPTPAASSPIRSIQSKRRRGNLCDKMAFTSDESSGANESVHGRGRHLKPTPLDDEDQNESRMSRDVKTLNVKFSSNREIAVGAGHELGQSGCDEGQKAQDNEERDAASSKGPTLSPSRGDCLPDGERKQLSSGQAEDKSEAASVCASSTASHDEINSELLPWPPPDFDTAEDTQAMTSPALPTEIKKKSRAQAEVLPPLSKRQSGLPHRLKVKRYY</sequence>
<dbReference type="EMBL" id="JASAOG010000184">
    <property type="protein sequence ID" value="KAK0045210.1"/>
    <property type="molecule type" value="Genomic_DNA"/>
</dbReference>
<feature type="compositionally biased region" description="Basic and acidic residues" evidence="1">
    <location>
        <begin position="1966"/>
        <end position="1975"/>
    </location>
</feature>
<feature type="region of interest" description="Disordered" evidence="1">
    <location>
        <begin position="110"/>
        <end position="189"/>
    </location>
</feature>
<evidence type="ECO:0000313" key="2">
    <source>
        <dbReference type="EMBL" id="KAK0045210.1"/>
    </source>
</evidence>
<feature type="compositionally biased region" description="Basic and acidic residues" evidence="1">
    <location>
        <begin position="453"/>
        <end position="463"/>
    </location>
</feature>
<feature type="compositionally biased region" description="Basic and acidic residues" evidence="1">
    <location>
        <begin position="73"/>
        <end position="84"/>
    </location>
</feature>
<feature type="compositionally biased region" description="Basic and acidic residues" evidence="1">
    <location>
        <begin position="665"/>
        <end position="679"/>
    </location>
</feature>
<protein>
    <submittedName>
        <fullName evidence="2">Uncharacterized protein</fullName>
    </submittedName>
</protein>
<feature type="compositionally biased region" description="Basic and acidic residues" evidence="1">
    <location>
        <begin position="1683"/>
        <end position="1696"/>
    </location>
</feature>
<feature type="compositionally biased region" description="Basic and acidic residues" evidence="1">
    <location>
        <begin position="728"/>
        <end position="762"/>
    </location>
</feature>
<evidence type="ECO:0000256" key="1">
    <source>
        <dbReference type="SAM" id="MobiDB-lite"/>
    </source>
</evidence>
<gene>
    <name evidence="2" type="ORF">Bpfe_025359</name>
</gene>
<feature type="region of interest" description="Disordered" evidence="1">
    <location>
        <begin position="1935"/>
        <end position="1977"/>
    </location>
</feature>
<feature type="compositionally biased region" description="Polar residues" evidence="1">
    <location>
        <begin position="646"/>
        <end position="656"/>
    </location>
</feature>
<feature type="region of interest" description="Disordered" evidence="1">
    <location>
        <begin position="984"/>
        <end position="1028"/>
    </location>
</feature>
<reference evidence="2" key="1">
    <citation type="journal article" date="2023" name="PLoS Negl. Trop. Dis.">
        <title>A genome sequence for Biomphalaria pfeifferi, the major vector snail for the human-infecting parasite Schistosoma mansoni.</title>
        <authorList>
            <person name="Bu L."/>
            <person name="Lu L."/>
            <person name="Laidemitt M.R."/>
            <person name="Zhang S.M."/>
            <person name="Mutuku M."/>
            <person name="Mkoji G."/>
            <person name="Steinauer M."/>
            <person name="Loker E.S."/>
        </authorList>
    </citation>
    <scope>NUCLEOTIDE SEQUENCE</scope>
    <source>
        <strain evidence="2">KasaAsao</strain>
    </source>
</reference>
<feature type="compositionally biased region" description="Polar residues" evidence="1">
    <location>
        <begin position="1657"/>
        <end position="1669"/>
    </location>
</feature>
<feature type="compositionally biased region" description="Basic and acidic residues" evidence="1">
    <location>
        <begin position="2032"/>
        <end position="2048"/>
    </location>
</feature>
<keyword evidence="3" id="KW-1185">Reference proteome</keyword>
<feature type="region of interest" description="Disordered" evidence="1">
    <location>
        <begin position="1"/>
        <end position="84"/>
    </location>
</feature>
<dbReference type="Proteomes" id="UP001233172">
    <property type="component" value="Unassembled WGS sequence"/>
</dbReference>
<feature type="compositionally biased region" description="Polar residues" evidence="1">
    <location>
        <begin position="854"/>
        <end position="865"/>
    </location>
</feature>
<feature type="compositionally biased region" description="Low complexity" evidence="1">
    <location>
        <begin position="40"/>
        <end position="58"/>
    </location>
</feature>
<feature type="compositionally biased region" description="Polar residues" evidence="1">
    <location>
        <begin position="823"/>
        <end position="833"/>
    </location>
</feature>
<feature type="compositionally biased region" description="Basic and acidic residues" evidence="1">
    <location>
        <begin position="1709"/>
        <end position="1724"/>
    </location>
</feature>
<feature type="region of interest" description="Disordered" evidence="1">
    <location>
        <begin position="1990"/>
        <end position="2101"/>
    </location>
</feature>
<feature type="region of interest" description="Disordered" evidence="1">
    <location>
        <begin position="1425"/>
        <end position="1548"/>
    </location>
</feature>
<feature type="compositionally biased region" description="Polar residues" evidence="1">
    <location>
        <begin position="1538"/>
        <end position="1548"/>
    </location>
</feature>
<proteinExistence type="predicted"/>
<name>A0AAD8B256_BIOPF</name>
<feature type="compositionally biased region" description="Low complexity" evidence="1">
    <location>
        <begin position="166"/>
        <end position="184"/>
    </location>
</feature>
<feature type="compositionally biased region" description="Basic residues" evidence="1">
    <location>
        <begin position="1500"/>
        <end position="1511"/>
    </location>
</feature>
<reference evidence="2" key="2">
    <citation type="submission" date="2023-04" db="EMBL/GenBank/DDBJ databases">
        <authorList>
            <person name="Bu L."/>
            <person name="Lu L."/>
            <person name="Laidemitt M.R."/>
            <person name="Zhang S.M."/>
            <person name="Mutuku M."/>
            <person name="Mkoji G."/>
            <person name="Steinauer M."/>
            <person name="Loker E.S."/>
        </authorList>
    </citation>
    <scope>NUCLEOTIDE SEQUENCE</scope>
    <source>
        <strain evidence="2">KasaAsao</strain>
        <tissue evidence="2">Whole Snail</tissue>
    </source>
</reference>
<feature type="region of interest" description="Disordered" evidence="1">
    <location>
        <begin position="1657"/>
        <end position="1756"/>
    </location>
</feature>
<evidence type="ECO:0000313" key="3">
    <source>
        <dbReference type="Proteomes" id="UP001233172"/>
    </source>
</evidence>
<feature type="compositionally biased region" description="Polar residues" evidence="1">
    <location>
        <begin position="419"/>
        <end position="431"/>
    </location>
</feature>
<feature type="region of interest" description="Disordered" evidence="1">
    <location>
        <begin position="1291"/>
        <end position="1333"/>
    </location>
</feature>
<feature type="compositionally biased region" description="Polar residues" evidence="1">
    <location>
        <begin position="791"/>
        <end position="814"/>
    </location>
</feature>
<feature type="compositionally biased region" description="Basic and acidic residues" evidence="1">
    <location>
        <begin position="2002"/>
        <end position="2015"/>
    </location>
</feature>
<feature type="compositionally biased region" description="Basic and acidic residues" evidence="1">
    <location>
        <begin position="1292"/>
        <end position="1305"/>
    </location>
</feature>
<feature type="region of interest" description="Disordered" evidence="1">
    <location>
        <begin position="1395"/>
        <end position="1414"/>
    </location>
</feature>
<feature type="compositionally biased region" description="Polar residues" evidence="1">
    <location>
        <begin position="464"/>
        <end position="477"/>
    </location>
</feature>
<feature type="compositionally biased region" description="Basic and acidic residues" evidence="1">
    <location>
        <begin position="1747"/>
        <end position="1756"/>
    </location>
</feature>
<accession>A0AAD8B256</accession>
<organism evidence="2 3">
    <name type="scientific">Biomphalaria pfeifferi</name>
    <name type="common">Bloodfluke planorb</name>
    <name type="synonym">Freshwater snail</name>
    <dbReference type="NCBI Taxonomy" id="112525"/>
    <lineage>
        <taxon>Eukaryota</taxon>
        <taxon>Metazoa</taxon>
        <taxon>Spiralia</taxon>
        <taxon>Lophotrochozoa</taxon>
        <taxon>Mollusca</taxon>
        <taxon>Gastropoda</taxon>
        <taxon>Heterobranchia</taxon>
        <taxon>Euthyneura</taxon>
        <taxon>Panpulmonata</taxon>
        <taxon>Hygrophila</taxon>
        <taxon>Lymnaeoidea</taxon>
        <taxon>Planorbidae</taxon>
        <taxon>Biomphalaria</taxon>
    </lineage>
</organism>
<comment type="caution">
    <text evidence="2">The sequence shown here is derived from an EMBL/GenBank/DDBJ whole genome shotgun (WGS) entry which is preliminary data.</text>
</comment>
<feature type="compositionally biased region" description="Basic and acidic residues" evidence="1">
    <location>
        <begin position="133"/>
        <end position="150"/>
    </location>
</feature>
<feature type="region of interest" description="Disordered" evidence="1">
    <location>
        <begin position="416"/>
        <end position="478"/>
    </location>
</feature>
<feature type="compositionally biased region" description="Polar residues" evidence="1">
    <location>
        <begin position="1319"/>
        <end position="1333"/>
    </location>
</feature>
<feature type="compositionally biased region" description="Polar residues" evidence="1">
    <location>
        <begin position="1458"/>
        <end position="1467"/>
    </location>
</feature>
<feature type="compositionally biased region" description="Acidic residues" evidence="1">
    <location>
        <begin position="1010"/>
        <end position="1028"/>
    </location>
</feature>
<feature type="region of interest" description="Disordered" evidence="1">
    <location>
        <begin position="646"/>
        <end position="902"/>
    </location>
</feature>
<feature type="compositionally biased region" description="Basic and acidic residues" evidence="1">
    <location>
        <begin position="1469"/>
        <end position="1480"/>
    </location>
</feature>